<dbReference type="SUPFAM" id="SSF53850">
    <property type="entry name" value="Periplasmic binding protein-like II"/>
    <property type="match status" value="2"/>
</dbReference>
<dbReference type="Pfam" id="PF12849">
    <property type="entry name" value="PBP_like_2"/>
    <property type="match status" value="2"/>
</dbReference>
<dbReference type="PANTHER" id="PTHR30570">
    <property type="entry name" value="PERIPLASMIC PHOSPHATE BINDING COMPONENT OF PHOSPHATE ABC TRANSPORTER"/>
    <property type="match status" value="1"/>
</dbReference>
<dbReference type="InterPro" id="IPR050811">
    <property type="entry name" value="Phosphate_ABC_transporter"/>
</dbReference>
<comment type="caution">
    <text evidence="4">The sequence shown here is derived from an EMBL/GenBank/DDBJ whole genome shotgun (WGS) entry which is preliminary data.</text>
</comment>
<reference evidence="4 5" key="1">
    <citation type="journal article" date="2018" name="Elife">
        <title>Discovery and characterization of a prevalent human gut bacterial enzyme sufficient for the inactivation of a family of plant toxins.</title>
        <authorList>
            <person name="Koppel N."/>
            <person name="Bisanz J.E."/>
            <person name="Pandelia M.E."/>
            <person name="Turnbaugh P.J."/>
            <person name="Balskus E.P."/>
        </authorList>
    </citation>
    <scope>NUCLEOTIDE SEQUENCE [LARGE SCALE GENOMIC DNA]</scope>
    <source>
        <strain evidence="4 5">OB21 GAM 11</strain>
    </source>
</reference>
<dbReference type="Proteomes" id="UP000253805">
    <property type="component" value="Unassembled WGS sequence"/>
</dbReference>
<name>A0A369P2A7_9ACTN</name>
<feature type="domain" description="PBP" evidence="3">
    <location>
        <begin position="59"/>
        <end position="185"/>
    </location>
</feature>
<feature type="signal peptide" evidence="2">
    <location>
        <begin position="1"/>
        <end position="35"/>
    </location>
</feature>
<keyword evidence="1 2" id="KW-0732">Signal</keyword>
<dbReference type="RefSeq" id="WP_114548499.1">
    <property type="nucleotide sequence ID" value="NZ_AP024470.1"/>
</dbReference>
<feature type="chain" id="PRO_5039166934" evidence="2">
    <location>
        <begin position="36"/>
        <end position="322"/>
    </location>
</feature>
<evidence type="ECO:0000313" key="4">
    <source>
        <dbReference type="EMBL" id="RDC46220.1"/>
    </source>
</evidence>
<sequence>MKASSVSSRLPRRLQRLAVLAGAAALCGALAVALAGCAGTSAGDTAAAGDSASASGGSGASANAPISVYSREDGSGTRGAFVELFGIEQKDANGDKVDMTTPAAAITNSTAVMMTSVAGDPNAIGYISLGSLDDTVKAVSIDGVAPTAAAVKDGSYAIARPFNIVTKGELAAPAADFLAFIMSAEGQAVVSDNKYIAIDDAAAPFASNGASGKVVVAGSSSVTPVMEKLAEAFQSANPQVTVEVQQSDSTTGVNMALDGTCDIGMASRDLKDSETGAGAEGTAIALDGIAVIVAPSSSVNDLTSQQVCDIYTGAATSWADVA</sequence>
<evidence type="ECO:0000256" key="1">
    <source>
        <dbReference type="ARBA" id="ARBA00022729"/>
    </source>
</evidence>
<evidence type="ECO:0000313" key="5">
    <source>
        <dbReference type="Proteomes" id="UP000253805"/>
    </source>
</evidence>
<protein>
    <submittedName>
        <fullName evidence="4">Phosphate ABC transporter substrate-binding protein</fullName>
    </submittedName>
</protein>
<organism evidence="4 5">
    <name type="scientific">Adlercreutzia equolifaciens subsp. celatus</name>
    <dbReference type="NCBI Taxonomy" id="394340"/>
    <lineage>
        <taxon>Bacteria</taxon>
        <taxon>Bacillati</taxon>
        <taxon>Actinomycetota</taxon>
        <taxon>Coriobacteriia</taxon>
        <taxon>Eggerthellales</taxon>
        <taxon>Eggerthellaceae</taxon>
        <taxon>Adlercreutzia</taxon>
    </lineage>
</organism>
<proteinExistence type="predicted"/>
<dbReference type="InterPro" id="IPR024370">
    <property type="entry name" value="PBP_domain"/>
</dbReference>
<dbReference type="Gene3D" id="3.40.190.10">
    <property type="entry name" value="Periplasmic binding protein-like II"/>
    <property type="match status" value="2"/>
</dbReference>
<feature type="domain" description="PBP" evidence="3">
    <location>
        <begin position="206"/>
        <end position="320"/>
    </location>
</feature>
<gene>
    <name evidence="4" type="ORF">C1850_02675</name>
</gene>
<evidence type="ECO:0000256" key="2">
    <source>
        <dbReference type="SAM" id="SignalP"/>
    </source>
</evidence>
<evidence type="ECO:0000259" key="3">
    <source>
        <dbReference type="Pfam" id="PF12849"/>
    </source>
</evidence>
<accession>A0A369P2A7</accession>
<dbReference type="PANTHER" id="PTHR30570:SF1">
    <property type="entry name" value="PHOSPHATE-BINDING PROTEIN PSTS"/>
    <property type="match status" value="1"/>
</dbReference>
<dbReference type="EMBL" id="PPUT01000004">
    <property type="protein sequence ID" value="RDC46220.1"/>
    <property type="molecule type" value="Genomic_DNA"/>
</dbReference>
<dbReference type="AlphaFoldDB" id="A0A369P2A7"/>